<evidence type="ECO:0000256" key="1">
    <source>
        <dbReference type="SAM" id="MobiDB-lite"/>
    </source>
</evidence>
<name>G2KNI4_MICAA</name>
<reference evidence="3 4" key="1">
    <citation type="journal article" date="2011" name="BMC Genomics">
        <title>Genomic insights into an obligate epibiotic bacterial predator: Micavibrio aeruginosavorus ARL-13.</title>
        <authorList>
            <person name="Wang Z."/>
            <person name="Kadouri D."/>
            <person name="Wu M."/>
        </authorList>
    </citation>
    <scope>NUCLEOTIDE SEQUENCE [LARGE SCALE GENOMIC DNA]</scope>
    <source>
        <strain evidence="3 4">ARL-13</strain>
    </source>
</reference>
<dbReference type="STRING" id="856793.MICA_1514"/>
<proteinExistence type="predicted"/>
<evidence type="ECO:0000259" key="2">
    <source>
        <dbReference type="Pfam" id="PF04233"/>
    </source>
</evidence>
<dbReference type="InterPro" id="IPR006528">
    <property type="entry name" value="Phage_head_morphogenesis_dom"/>
</dbReference>
<keyword evidence="4" id="KW-1185">Reference proteome</keyword>
<evidence type="ECO:0000313" key="3">
    <source>
        <dbReference type="EMBL" id="AEP09832.1"/>
    </source>
</evidence>
<dbReference type="KEGG" id="mai:MICA_1514"/>
<feature type="domain" description="Phage head morphogenesis" evidence="2">
    <location>
        <begin position="35"/>
        <end position="80"/>
    </location>
</feature>
<dbReference type="AlphaFoldDB" id="G2KNI4"/>
<evidence type="ECO:0000313" key="4">
    <source>
        <dbReference type="Proteomes" id="UP000009286"/>
    </source>
</evidence>
<organism evidence="3 4">
    <name type="scientific">Micavibrio aeruginosavorus (strain ARL-13)</name>
    <dbReference type="NCBI Taxonomy" id="856793"/>
    <lineage>
        <taxon>Bacteria</taxon>
        <taxon>Pseudomonadati</taxon>
        <taxon>Bdellovibrionota</taxon>
        <taxon>Bdellovibrionia</taxon>
        <taxon>Bdellovibrionales</taxon>
        <taxon>Pseudobdellovibrionaceae</taxon>
        <taxon>Micavibrio</taxon>
    </lineage>
</organism>
<accession>G2KNI4</accession>
<sequence length="226" mass="24550">MFDALRSFQSDHGLPATGAAKPDDETLTALNAAIENAPDGAYIWRTAGDDRVRDGHAALNGTKRKWSDDPDPGQDFGCRCWADDVEEGSWNEEYPDAILPTLGPFDLLLGGVFVKGGVQLSATTLHFLRQTLKREIRVNAPQGKNLARFIGKIPSNSKGSVKITKLPGGNVKFTAVSQGRVPGSKAVYEKVVDPSGKTIQYTKTTYVNGNKILHIKDKLGKGKFHE</sequence>
<feature type="region of interest" description="Disordered" evidence="1">
    <location>
        <begin position="1"/>
        <end position="22"/>
    </location>
</feature>
<dbReference type="EMBL" id="CP002382">
    <property type="protein sequence ID" value="AEP09832.1"/>
    <property type="molecule type" value="Genomic_DNA"/>
</dbReference>
<gene>
    <name evidence="3" type="ordered locus">MICA_1514</name>
</gene>
<dbReference type="eggNOG" id="COG2369">
    <property type="taxonomic scope" value="Bacteria"/>
</dbReference>
<dbReference type="HOGENOM" id="CLU_1223572_0_0_5"/>
<dbReference type="Pfam" id="PF04233">
    <property type="entry name" value="Phage_Mu_F"/>
    <property type="match status" value="1"/>
</dbReference>
<dbReference type="Proteomes" id="UP000009286">
    <property type="component" value="Chromosome"/>
</dbReference>
<protein>
    <submittedName>
        <fullName evidence="3">Uncharacterized domain protein</fullName>
    </submittedName>
</protein>